<reference evidence="2" key="1">
    <citation type="journal article" date="2019" name="Int. J. Syst. Evol. Microbiol.">
        <title>The Global Catalogue of Microorganisms (GCM) 10K type strain sequencing project: providing services to taxonomists for standard genome sequencing and annotation.</title>
        <authorList>
            <consortium name="The Broad Institute Genomics Platform"/>
            <consortium name="The Broad Institute Genome Sequencing Center for Infectious Disease"/>
            <person name="Wu L."/>
            <person name="Ma J."/>
        </authorList>
    </citation>
    <scope>NUCLEOTIDE SEQUENCE [LARGE SCALE GENOMIC DNA]</scope>
    <source>
        <strain evidence="2">TBRC 1276</strain>
    </source>
</reference>
<evidence type="ECO:0000313" key="2">
    <source>
        <dbReference type="Proteomes" id="UP001595851"/>
    </source>
</evidence>
<dbReference type="Proteomes" id="UP001595851">
    <property type="component" value="Unassembled WGS sequence"/>
</dbReference>
<evidence type="ECO:0000313" key="1">
    <source>
        <dbReference type="EMBL" id="MFC4010118.1"/>
    </source>
</evidence>
<organism evidence="1 2">
    <name type="scientific">Nonomuraea purpurea</name>
    <dbReference type="NCBI Taxonomy" id="1849276"/>
    <lineage>
        <taxon>Bacteria</taxon>
        <taxon>Bacillati</taxon>
        <taxon>Actinomycetota</taxon>
        <taxon>Actinomycetes</taxon>
        <taxon>Streptosporangiales</taxon>
        <taxon>Streptosporangiaceae</taxon>
        <taxon>Nonomuraea</taxon>
    </lineage>
</organism>
<accession>A0ABV8GBG8</accession>
<dbReference type="SUPFAM" id="SSF54909">
    <property type="entry name" value="Dimeric alpha+beta barrel"/>
    <property type="match status" value="1"/>
</dbReference>
<proteinExistence type="predicted"/>
<keyword evidence="2" id="KW-1185">Reference proteome</keyword>
<gene>
    <name evidence="1" type="ORF">ACFOY2_23015</name>
</gene>
<sequence>MKKGIVTMRYLVTLKVTAQPDGPPPADLMEAIFKLGQEATEAGALLDNSGLAPSSEGARIEVSGGGLTVSDGPFSEAKELISYALYEVRTKEEAIEWASRFVKLHRDLWPGWEGETDVLRLFGPEDFAPPA</sequence>
<dbReference type="Gene3D" id="3.30.70.1060">
    <property type="entry name" value="Dimeric alpha+beta barrel"/>
    <property type="match status" value="1"/>
</dbReference>
<name>A0ABV8GBG8_9ACTN</name>
<dbReference type="InterPro" id="IPR011008">
    <property type="entry name" value="Dimeric_a/b-barrel"/>
</dbReference>
<comment type="caution">
    <text evidence="1">The sequence shown here is derived from an EMBL/GenBank/DDBJ whole genome shotgun (WGS) entry which is preliminary data.</text>
</comment>
<dbReference type="PANTHER" id="PTHR35174:SF1">
    <property type="entry name" value="BLL0086 PROTEIN"/>
    <property type="match status" value="1"/>
</dbReference>
<protein>
    <submittedName>
        <fullName evidence="1">YciI family protein</fullName>
    </submittedName>
</protein>
<dbReference type="EMBL" id="JBHSBI010000011">
    <property type="protein sequence ID" value="MFC4010118.1"/>
    <property type="molecule type" value="Genomic_DNA"/>
</dbReference>
<dbReference type="PANTHER" id="PTHR35174">
    <property type="entry name" value="BLL7171 PROTEIN-RELATED"/>
    <property type="match status" value="1"/>
</dbReference>
<dbReference type="RefSeq" id="WP_379530140.1">
    <property type="nucleotide sequence ID" value="NZ_JBHSBI010000011.1"/>
</dbReference>